<evidence type="ECO:0000256" key="10">
    <source>
        <dbReference type="RuleBase" id="RU364024"/>
    </source>
</evidence>
<dbReference type="Gene3D" id="3.30.70.2610">
    <property type="match status" value="1"/>
</dbReference>
<evidence type="ECO:0000256" key="6">
    <source>
        <dbReference type="ARBA" id="ARBA00023204"/>
    </source>
</evidence>
<dbReference type="InterPro" id="IPR040662">
    <property type="entry name" value="Tfb2_C"/>
</dbReference>
<proteinExistence type="inferred from homology"/>
<keyword evidence="7 10" id="KW-0539">Nucleus</keyword>
<dbReference type="GO" id="GO:0006366">
    <property type="term" value="P:transcription by RNA polymerase II"/>
    <property type="evidence" value="ECO:0007669"/>
    <property type="project" value="UniProtKB-ARBA"/>
</dbReference>
<comment type="function">
    <text evidence="10">Component of the general transcription and DNA repair factor IIH (TFIIH) core complex which is involved in general and transcription-coupled nucleotide excision repair (NER) of damaged DNA.</text>
</comment>
<keyword evidence="5 10" id="KW-0804">Transcription</keyword>
<keyword evidence="13" id="KW-1185">Reference proteome</keyword>
<evidence type="ECO:0000313" key="12">
    <source>
        <dbReference type="EMBL" id="CAH0388570.1"/>
    </source>
</evidence>
<dbReference type="AlphaFoldDB" id="A0A9P0F4G5"/>
<dbReference type="Proteomes" id="UP001152759">
    <property type="component" value="Chromosome 4"/>
</dbReference>
<dbReference type="InterPro" id="IPR004598">
    <property type="entry name" value="TFIIH_p52/Tfb2"/>
</dbReference>
<accession>A0A9P0F4G5</accession>
<comment type="similarity">
    <text evidence="2 10">Belongs to the TFB2 family.</text>
</comment>
<evidence type="ECO:0000256" key="9">
    <source>
        <dbReference type="ARBA" id="ARBA00070130"/>
    </source>
</evidence>
<evidence type="ECO:0000256" key="5">
    <source>
        <dbReference type="ARBA" id="ARBA00023163"/>
    </source>
</evidence>
<dbReference type="KEGG" id="btab:109032797"/>
<comment type="subcellular location">
    <subcellularLocation>
        <location evidence="1 10">Nucleus</location>
    </subcellularLocation>
</comment>
<keyword evidence="6 10" id="KW-0234">DNA repair</keyword>
<evidence type="ECO:0000259" key="11">
    <source>
        <dbReference type="Pfam" id="PF18307"/>
    </source>
</evidence>
<organism evidence="12 13">
    <name type="scientific">Bemisia tabaci</name>
    <name type="common">Sweetpotato whitefly</name>
    <name type="synonym">Aleurodes tabaci</name>
    <dbReference type="NCBI Taxonomy" id="7038"/>
    <lineage>
        <taxon>Eukaryota</taxon>
        <taxon>Metazoa</taxon>
        <taxon>Ecdysozoa</taxon>
        <taxon>Arthropoda</taxon>
        <taxon>Hexapoda</taxon>
        <taxon>Insecta</taxon>
        <taxon>Pterygota</taxon>
        <taxon>Neoptera</taxon>
        <taxon>Paraneoptera</taxon>
        <taxon>Hemiptera</taxon>
        <taxon>Sternorrhyncha</taxon>
        <taxon>Aleyrodoidea</taxon>
        <taxon>Aleyrodidae</taxon>
        <taxon>Aleyrodinae</taxon>
        <taxon>Bemisia</taxon>
    </lineage>
</organism>
<dbReference type="Pfam" id="PF18307">
    <property type="entry name" value="Tfb2_C"/>
    <property type="match status" value="1"/>
</dbReference>
<dbReference type="EMBL" id="OU963865">
    <property type="protein sequence ID" value="CAH0388570.1"/>
    <property type="molecule type" value="Genomic_DNA"/>
</dbReference>
<dbReference type="GO" id="GO:0000439">
    <property type="term" value="C:transcription factor TFIIH core complex"/>
    <property type="evidence" value="ECO:0007669"/>
    <property type="project" value="InterPro"/>
</dbReference>
<feature type="domain" description="Transcription factor Tfb2 C-terminal" evidence="11">
    <location>
        <begin position="396"/>
        <end position="463"/>
    </location>
</feature>
<reference evidence="12" key="1">
    <citation type="submission" date="2021-12" db="EMBL/GenBank/DDBJ databases">
        <authorList>
            <person name="King R."/>
        </authorList>
    </citation>
    <scope>NUCLEOTIDE SEQUENCE</scope>
</reference>
<dbReference type="PANTHER" id="PTHR13152">
    <property type="entry name" value="TFIIH, POLYPEPTIDE 4"/>
    <property type="match status" value="1"/>
</dbReference>
<dbReference type="Pfam" id="PF03849">
    <property type="entry name" value="Tfb2"/>
    <property type="match status" value="1"/>
</dbReference>
<comment type="subunit">
    <text evidence="8">Component of the 7-subunit TFIIH core complex composed of XPB/ERCC3, XPD/ERCC2, GTF2H1, GTF2H2, GTF2H3, GTF2H4 and GTF2H5, which is active in NER. The core complex associates with the 3-subunit CDK-activating kinase (CAK) module composed of CCNH/cyclin H, CDK7 and MNAT1 to form the 10-subunit holoenzyme (holo-TFIIH) active in transcription. Part of TBP-based Pol II pre-initiation complex (PIC), in which Pol II core assembles with general transcription factors and other specific initiation factors including GTF2E1, GTF2E2, GTF2F1, GTF2F2, TCEA1, ERCC2, ERCC3, GTF2H2, GTF2H3, GTF2H4, GTF2H5, GTF2A1, GTF2A2, GTF2B and TBP; this large multi-subunit PIC complex mediates DNA unwinding and targets Pol II core to the transcription start site where the first phosphodiester bond forms.</text>
</comment>
<dbReference type="GO" id="GO:0003690">
    <property type="term" value="F:double-stranded DNA binding"/>
    <property type="evidence" value="ECO:0007669"/>
    <property type="project" value="TreeGrafter"/>
</dbReference>
<keyword evidence="4 10" id="KW-0805">Transcription regulation</keyword>
<dbReference type="FunFam" id="3.30.70.2610:FF:000001">
    <property type="entry name" value="General transcription factor IIH subunit 4"/>
    <property type="match status" value="1"/>
</dbReference>
<dbReference type="GO" id="GO:0006289">
    <property type="term" value="P:nucleotide-excision repair"/>
    <property type="evidence" value="ECO:0007669"/>
    <property type="project" value="InterPro"/>
</dbReference>
<evidence type="ECO:0000256" key="3">
    <source>
        <dbReference type="ARBA" id="ARBA00022763"/>
    </source>
</evidence>
<dbReference type="GO" id="GO:0005675">
    <property type="term" value="C:transcription factor TFIIH holo complex"/>
    <property type="evidence" value="ECO:0007669"/>
    <property type="project" value="TreeGrafter"/>
</dbReference>
<evidence type="ECO:0000256" key="7">
    <source>
        <dbReference type="ARBA" id="ARBA00023242"/>
    </source>
</evidence>
<name>A0A9P0F4G5_BEMTA</name>
<evidence type="ECO:0000256" key="8">
    <source>
        <dbReference type="ARBA" id="ARBA00064576"/>
    </source>
</evidence>
<protein>
    <recommendedName>
        <fullName evidence="9 10">General transcription factor IIH subunit 4</fullName>
    </recommendedName>
</protein>
<dbReference type="OrthoDB" id="364513at2759"/>
<gene>
    <name evidence="12" type="ORF">BEMITA_LOCUS7477</name>
</gene>
<dbReference type="PANTHER" id="PTHR13152:SF0">
    <property type="entry name" value="GENERAL TRANSCRIPTION FACTOR IIH SUBUNIT 4"/>
    <property type="match status" value="1"/>
</dbReference>
<sequence>MSDKSKNLPSKQSLKSRTLQCKNLHEYLKTLNPSTLDNLYNHPTTCLAVFRELPHEAKHFVIRLLFVEQPVPQAVISSWIPQAFVKELTAATNTLSELRVWHGAPIPGGLPGWILNPSFRKNLQSALLGGGKPWTLSAQMEEDTKPRDIKFLDDYAMERWECVLHYMVGSHQQEGISADAVRILLHAGLMKGDEEDGSPIITKEGFQFLLLDTSAQVWYFILQYLDTVNERGLSLVECLTFLFQLSFSTLGKDYSTEGLNEKLLIFLQHLREFGLVYQRKRKAGRFYPTRLALNLATSQVQLQNDATQAVEGYLVVETNYRVYAYTDSNLKVALLGLFAEMMYRFPNLSVGLLTRDSVRAALRSGITAEQIVGFLRLHAHPKLLANNPVLPPTIVDQIKLWENERDRFTFTDGVLYSQFLSQSDFITLRDYAQELGVLTWQNEKKRTMVVTKEGHDEVKKFWKRLSKNSS</sequence>
<evidence type="ECO:0000313" key="13">
    <source>
        <dbReference type="Proteomes" id="UP001152759"/>
    </source>
</evidence>
<evidence type="ECO:0000256" key="2">
    <source>
        <dbReference type="ARBA" id="ARBA00007132"/>
    </source>
</evidence>
<keyword evidence="3 10" id="KW-0227">DNA damage</keyword>
<evidence type="ECO:0000256" key="4">
    <source>
        <dbReference type="ARBA" id="ARBA00023015"/>
    </source>
</evidence>
<dbReference type="NCBIfam" id="TIGR00625">
    <property type="entry name" value="tfb2"/>
    <property type="match status" value="1"/>
</dbReference>
<dbReference type="GO" id="GO:0001671">
    <property type="term" value="F:ATPase activator activity"/>
    <property type="evidence" value="ECO:0007669"/>
    <property type="project" value="InterPro"/>
</dbReference>
<evidence type="ECO:0000256" key="1">
    <source>
        <dbReference type="ARBA" id="ARBA00004123"/>
    </source>
</evidence>